<sequence length="218" mass="24100">MSNLPLPSGWIRQYDPNQMHHYWVDTKAIPPRTIWTHPHEDGQFLDEHPEVKAKVDSLSGSNLTEPPPYDPGSWGGGESSSSDFHDHHHTTSSDSDHTGDSSTDKKRGLFGRLKDKAIGTKEEREEHKRTKAEEAARMEEQMRQERMRNLEERAAYMQLHGGYAPYHPSYGGYSRHSPVNIYTPPGGAPRSRVGGGSGLLLGGLAGGLLLGDMLSGGF</sequence>
<dbReference type="AlphaFoldDB" id="A0A0D0DW58"/>
<dbReference type="InParanoid" id="A0A0D0DW58"/>
<reference evidence="3" key="2">
    <citation type="submission" date="2015-01" db="EMBL/GenBank/DDBJ databases">
        <title>Evolutionary Origins and Diversification of the Mycorrhizal Mutualists.</title>
        <authorList>
            <consortium name="DOE Joint Genome Institute"/>
            <consortium name="Mycorrhizal Genomics Consortium"/>
            <person name="Kohler A."/>
            <person name="Kuo A."/>
            <person name="Nagy L.G."/>
            <person name="Floudas D."/>
            <person name="Copeland A."/>
            <person name="Barry K.W."/>
            <person name="Cichocki N."/>
            <person name="Veneault-Fourrey C."/>
            <person name="LaButti K."/>
            <person name="Lindquist E.A."/>
            <person name="Lipzen A."/>
            <person name="Lundell T."/>
            <person name="Morin E."/>
            <person name="Murat C."/>
            <person name="Riley R."/>
            <person name="Ohm R."/>
            <person name="Sun H."/>
            <person name="Tunlid A."/>
            <person name="Henrissat B."/>
            <person name="Grigoriev I.V."/>
            <person name="Hibbett D.S."/>
            <person name="Martin F."/>
        </authorList>
    </citation>
    <scope>NUCLEOTIDE SEQUENCE [LARGE SCALE GENOMIC DNA]</scope>
    <source>
        <strain evidence="3">Ve08.2h10</strain>
    </source>
</reference>
<dbReference type="Gene3D" id="2.20.70.10">
    <property type="match status" value="1"/>
</dbReference>
<proteinExistence type="predicted"/>
<keyword evidence="3" id="KW-1185">Reference proteome</keyword>
<evidence type="ECO:0000313" key="3">
    <source>
        <dbReference type="Proteomes" id="UP000054538"/>
    </source>
</evidence>
<dbReference type="OrthoDB" id="2367685at2759"/>
<gene>
    <name evidence="2" type="ORF">PAXRUDRAFT_828434</name>
</gene>
<evidence type="ECO:0000313" key="2">
    <source>
        <dbReference type="EMBL" id="KIK93996.1"/>
    </source>
</evidence>
<feature type="region of interest" description="Disordered" evidence="1">
    <location>
        <begin position="56"/>
        <end position="136"/>
    </location>
</feature>
<dbReference type="HOGENOM" id="CLU_049761_1_0_1"/>
<dbReference type="STRING" id="930991.A0A0D0DW58"/>
<evidence type="ECO:0000256" key="1">
    <source>
        <dbReference type="SAM" id="MobiDB-lite"/>
    </source>
</evidence>
<accession>A0A0D0DW58</accession>
<feature type="compositionally biased region" description="Basic and acidic residues" evidence="1">
    <location>
        <begin position="83"/>
        <end position="136"/>
    </location>
</feature>
<reference evidence="2 3" key="1">
    <citation type="submission" date="2014-04" db="EMBL/GenBank/DDBJ databases">
        <authorList>
            <consortium name="DOE Joint Genome Institute"/>
            <person name="Kuo A."/>
            <person name="Kohler A."/>
            <person name="Jargeat P."/>
            <person name="Nagy L.G."/>
            <person name="Floudas D."/>
            <person name="Copeland A."/>
            <person name="Barry K.W."/>
            <person name="Cichocki N."/>
            <person name="Veneault-Fourrey C."/>
            <person name="LaButti K."/>
            <person name="Lindquist E.A."/>
            <person name="Lipzen A."/>
            <person name="Lundell T."/>
            <person name="Morin E."/>
            <person name="Murat C."/>
            <person name="Sun H."/>
            <person name="Tunlid A."/>
            <person name="Henrissat B."/>
            <person name="Grigoriev I.V."/>
            <person name="Hibbett D.S."/>
            <person name="Martin F."/>
            <person name="Nordberg H.P."/>
            <person name="Cantor M.N."/>
            <person name="Hua S.X."/>
        </authorList>
    </citation>
    <scope>NUCLEOTIDE SEQUENCE [LARGE SCALE GENOMIC DNA]</scope>
    <source>
        <strain evidence="2 3">Ve08.2h10</strain>
    </source>
</reference>
<evidence type="ECO:0008006" key="4">
    <source>
        <dbReference type="Google" id="ProtNLM"/>
    </source>
</evidence>
<name>A0A0D0DW58_9AGAM</name>
<protein>
    <recommendedName>
        <fullName evidence="4">WW domain-containing protein</fullName>
    </recommendedName>
</protein>
<dbReference type="Proteomes" id="UP000054538">
    <property type="component" value="Unassembled WGS sequence"/>
</dbReference>
<dbReference type="EMBL" id="KN825137">
    <property type="protein sequence ID" value="KIK93996.1"/>
    <property type="molecule type" value="Genomic_DNA"/>
</dbReference>
<organism evidence="2 3">
    <name type="scientific">Paxillus rubicundulus Ve08.2h10</name>
    <dbReference type="NCBI Taxonomy" id="930991"/>
    <lineage>
        <taxon>Eukaryota</taxon>
        <taxon>Fungi</taxon>
        <taxon>Dikarya</taxon>
        <taxon>Basidiomycota</taxon>
        <taxon>Agaricomycotina</taxon>
        <taxon>Agaricomycetes</taxon>
        <taxon>Agaricomycetidae</taxon>
        <taxon>Boletales</taxon>
        <taxon>Paxilineae</taxon>
        <taxon>Paxillaceae</taxon>
        <taxon>Paxillus</taxon>
    </lineage>
</organism>